<feature type="region of interest" description="Disordered" evidence="1">
    <location>
        <begin position="45"/>
        <end position="98"/>
    </location>
</feature>
<evidence type="ECO:0000259" key="2">
    <source>
        <dbReference type="Pfam" id="PF01590"/>
    </source>
</evidence>
<dbReference type="AlphaFoldDB" id="A0AAV0AHQ1"/>
<feature type="region of interest" description="Disordered" evidence="1">
    <location>
        <begin position="552"/>
        <end position="579"/>
    </location>
</feature>
<dbReference type="Pfam" id="PF01590">
    <property type="entry name" value="GAF"/>
    <property type="match status" value="1"/>
</dbReference>
<feature type="compositionally biased region" description="Low complexity" evidence="1">
    <location>
        <begin position="554"/>
        <end position="568"/>
    </location>
</feature>
<dbReference type="Proteomes" id="UP001153365">
    <property type="component" value="Unassembled WGS sequence"/>
</dbReference>
<dbReference type="InterPro" id="IPR029016">
    <property type="entry name" value="GAF-like_dom_sf"/>
</dbReference>
<feature type="region of interest" description="Disordered" evidence="1">
    <location>
        <begin position="264"/>
        <end position="310"/>
    </location>
</feature>
<reference evidence="3" key="1">
    <citation type="submission" date="2022-06" db="EMBL/GenBank/DDBJ databases">
        <authorList>
            <consortium name="SYNGENTA / RWTH Aachen University"/>
        </authorList>
    </citation>
    <scope>NUCLEOTIDE SEQUENCE</scope>
</reference>
<evidence type="ECO:0000256" key="1">
    <source>
        <dbReference type="SAM" id="MobiDB-lite"/>
    </source>
</evidence>
<evidence type="ECO:0000313" key="4">
    <source>
        <dbReference type="Proteomes" id="UP001153365"/>
    </source>
</evidence>
<accession>A0AAV0AHQ1</accession>
<feature type="domain" description="GAF" evidence="2">
    <location>
        <begin position="336"/>
        <end position="470"/>
    </location>
</feature>
<feature type="compositionally biased region" description="Basic and acidic residues" evidence="1">
    <location>
        <begin position="45"/>
        <end position="56"/>
    </location>
</feature>
<dbReference type="PANTHER" id="PTHR43102:SF2">
    <property type="entry name" value="GAF DOMAIN-CONTAINING PROTEIN"/>
    <property type="match status" value="1"/>
</dbReference>
<dbReference type="SUPFAM" id="SSF55781">
    <property type="entry name" value="GAF domain-like"/>
    <property type="match status" value="1"/>
</dbReference>
<feature type="compositionally biased region" description="Basic and acidic residues" evidence="1">
    <location>
        <begin position="84"/>
        <end position="93"/>
    </location>
</feature>
<dbReference type="EMBL" id="CALTRL010000399">
    <property type="protein sequence ID" value="CAH7667915.1"/>
    <property type="molecule type" value="Genomic_DNA"/>
</dbReference>
<organism evidence="3 4">
    <name type="scientific">Phakopsora pachyrhizi</name>
    <name type="common">Asian soybean rust disease fungus</name>
    <dbReference type="NCBI Taxonomy" id="170000"/>
    <lineage>
        <taxon>Eukaryota</taxon>
        <taxon>Fungi</taxon>
        <taxon>Dikarya</taxon>
        <taxon>Basidiomycota</taxon>
        <taxon>Pucciniomycotina</taxon>
        <taxon>Pucciniomycetes</taxon>
        <taxon>Pucciniales</taxon>
        <taxon>Phakopsoraceae</taxon>
        <taxon>Phakopsora</taxon>
    </lineage>
</organism>
<feature type="compositionally biased region" description="Acidic residues" evidence="1">
    <location>
        <begin position="62"/>
        <end position="73"/>
    </location>
</feature>
<dbReference type="Gene3D" id="3.30.450.40">
    <property type="match status" value="1"/>
</dbReference>
<feature type="non-terminal residue" evidence="3">
    <location>
        <position position="720"/>
    </location>
</feature>
<sequence length="720" mass="80042">MSHIIASPFGFGFPYDSLFHVPKRAESNRFKSSRPSEYFWEKATKVSTDEEKKQAEGLDSNWLDDDVSAISDDETPKLLNSDPVPERKKRESISKPAPKKRFSRFRQIAFRAFIPRDGKFNRKSTVIATEVVSKTTTVQSSKDKSKRFGGPEESKKRFTIFNSMRFKTRGATTEVKNMVAVIRHRISSKSPPEQHPKTWEDYHRMYAEEKIDILDPPLPPVEQAPEGEEPTAYHKRFYMAPRPANDSVRQLVINRLGLYGPRGFDSSEEAASRAKERTEIGDKLEENGRAPTSLDMSWDNLSSSSQGSQFGVDDTRAMIKGVRSGELPPETLEQHPVFRKIVKQCRDMFGAAFSMLTILDDDRQIFLAEASAGGVREVTRDITFCAHTILSGRKGFTILDTHKDWRFENGPLVQEYKARFYAGVPLMAPNLDGSSESEEAACPIGTLCVVDMKPRDSFGVDERKKLVYMAEYARREIEKWFAKKMEQKMKILEASQEAWVEQVKNVETTDESHEARDEVLSDAEHVDVTGSSALNSSSLSPASAKPRSFGRFKSSASAVSTPPTSPSSHGNMSLKSPGPLPRPSLFDDITLAIKPKTQKILDLATKLVSDTLDLSLVYLVAVAPPANSESGKTIIISGYNIPLPVPILDPELHLKALNAPEGGLLYQNPSLQEIKEHSLNPLDSVQKEEVESGDSSANSNPGAHCSAILVSVSKELGDNV</sequence>
<protein>
    <recommendedName>
        <fullName evidence="2">GAF domain-containing protein</fullName>
    </recommendedName>
</protein>
<feature type="compositionally biased region" description="Basic and acidic residues" evidence="1">
    <location>
        <begin position="270"/>
        <end position="288"/>
    </location>
</feature>
<gene>
    <name evidence="3" type="ORF">PPACK8108_LOCUS2357</name>
</gene>
<keyword evidence="4" id="KW-1185">Reference proteome</keyword>
<name>A0AAV0AHQ1_PHAPC</name>
<proteinExistence type="predicted"/>
<comment type="caution">
    <text evidence="3">The sequence shown here is derived from an EMBL/GenBank/DDBJ whole genome shotgun (WGS) entry which is preliminary data.</text>
</comment>
<feature type="compositionally biased region" description="Polar residues" evidence="1">
    <location>
        <begin position="299"/>
        <end position="309"/>
    </location>
</feature>
<dbReference type="PANTHER" id="PTHR43102">
    <property type="entry name" value="SLR1143 PROTEIN"/>
    <property type="match status" value="1"/>
</dbReference>
<dbReference type="InterPro" id="IPR003018">
    <property type="entry name" value="GAF"/>
</dbReference>
<evidence type="ECO:0000313" key="3">
    <source>
        <dbReference type="EMBL" id="CAH7667915.1"/>
    </source>
</evidence>